<dbReference type="EMBL" id="DSJL01000011">
    <property type="protein sequence ID" value="HEF65672.1"/>
    <property type="molecule type" value="Genomic_DNA"/>
</dbReference>
<dbReference type="Pfam" id="PF01614">
    <property type="entry name" value="IclR_C"/>
    <property type="match status" value="1"/>
</dbReference>
<protein>
    <submittedName>
        <fullName evidence="4">IclR family transcriptional regulator</fullName>
    </submittedName>
</protein>
<keyword evidence="3" id="KW-0804">Transcription</keyword>
<dbReference type="GO" id="GO:0045892">
    <property type="term" value="P:negative regulation of DNA-templated transcription"/>
    <property type="evidence" value="ECO:0007669"/>
    <property type="project" value="TreeGrafter"/>
</dbReference>
<dbReference type="PANTHER" id="PTHR30136">
    <property type="entry name" value="HELIX-TURN-HELIX TRANSCRIPTIONAL REGULATOR, ICLR FAMILY"/>
    <property type="match status" value="1"/>
</dbReference>
<evidence type="ECO:0000313" key="4">
    <source>
        <dbReference type="EMBL" id="HEF65672.1"/>
    </source>
</evidence>
<keyword evidence="1" id="KW-0805">Transcription regulation</keyword>
<dbReference type="Pfam" id="PF09339">
    <property type="entry name" value="HTH_IclR"/>
    <property type="match status" value="1"/>
</dbReference>
<dbReference type="SMART" id="SM00346">
    <property type="entry name" value="HTH_ICLR"/>
    <property type="match status" value="1"/>
</dbReference>
<accession>A0A7C1G3K0</accession>
<dbReference type="InterPro" id="IPR014757">
    <property type="entry name" value="Tscrpt_reg_IclR_C"/>
</dbReference>
<proteinExistence type="predicted"/>
<organism evidence="4">
    <name type="scientific">Thermomicrobium roseum</name>
    <dbReference type="NCBI Taxonomy" id="500"/>
    <lineage>
        <taxon>Bacteria</taxon>
        <taxon>Pseudomonadati</taxon>
        <taxon>Thermomicrobiota</taxon>
        <taxon>Thermomicrobia</taxon>
        <taxon>Thermomicrobiales</taxon>
        <taxon>Thermomicrobiaceae</taxon>
        <taxon>Thermomicrobium</taxon>
    </lineage>
</organism>
<dbReference type="InterPro" id="IPR036388">
    <property type="entry name" value="WH-like_DNA-bd_sf"/>
</dbReference>
<comment type="caution">
    <text evidence="4">The sequence shown here is derived from an EMBL/GenBank/DDBJ whole genome shotgun (WGS) entry which is preliminary data.</text>
</comment>
<dbReference type="Gene3D" id="3.30.450.40">
    <property type="match status" value="1"/>
</dbReference>
<reference evidence="4" key="1">
    <citation type="journal article" date="2020" name="mSystems">
        <title>Genome- and Community-Level Interaction Insights into Carbon Utilization and Element Cycling Functions of Hydrothermarchaeota in Hydrothermal Sediment.</title>
        <authorList>
            <person name="Zhou Z."/>
            <person name="Liu Y."/>
            <person name="Xu W."/>
            <person name="Pan J."/>
            <person name="Luo Z.H."/>
            <person name="Li M."/>
        </authorList>
    </citation>
    <scope>NUCLEOTIDE SEQUENCE [LARGE SCALE GENOMIC DNA]</scope>
    <source>
        <strain evidence="4">SpSt-222</strain>
    </source>
</reference>
<evidence type="ECO:0000256" key="3">
    <source>
        <dbReference type="ARBA" id="ARBA00023163"/>
    </source>
</evidence>
<dbReference type="PANTHER" id="PTHR30136:SF2">
    <property type="entry name" value="TRANSCRIPTIONAL REGULATOR ICLR"/>
    <property type="match status" value="1"/>
</dbReference>
<dbReference type="AlphaFoldDB" id="A0A7C1G3K0"/>
<dbReference type="InterPro" id="IPR029016">
    <property type="entry name" value="GAF-like_dom_sf"/>
</dbReference>
<dbReference type="GO" id="GO:0003700">
    <property type="term" value="F:DNA-binding transcription factor activity"/>
    <property type="evidence" value="ECO:0007669"/>
    <property type="project" value="TreeGrafter"/>
</dbReference>
<evidence type="ECO:0000256" key="1">
    <source>
        <dbReference type="ARBA" id="ARBA00023015"/>
    </source>
</evidence>
<sequence>MLQTVQKAAQVLRLFTPQQPEWGVTEVAAALEIPKSGAHALLRTLAAEGLLQRTGNGRYRLGWTLFELSQTLLDSSSLLRAARPIMERLVAGWGETTHLAVLVDGQVLYVEKLQGDRALEIVLSGVGKRLPAHCSGVGKVLLAHQPWENVLRIVETTGLISFTPNTITTVEQLREELERVRQQGFAYDQEEVMVGLCCAAAPIRDESGQVIAAMSLSVPAYRFYPNRQRLTTAIVDAARRVSEELGYYQEDWAWGNGKRSKSRSSGLATSVLT</sequence>
<dbReference type="InterPro" id="IPR050707">
    <property type="entry name" value="HTH_MetabolicPath_Reg"/>
</dbReference>
<dbReference type="PROSITE" id="PS51077">
    <property type="entry name" value="HTH_ICLR"/>
    <property type="match status" value="1"/>
</dbReference>
<dbReference type="Gene3D" id="1.10.10.10">
    <property type="entry name" value="Winged helix-like DNA-binding domain superfamily/Winged helix DNA-binding domain"/>
    <property type="match status" value="1"/>
</dbReference>
<evidence type="ECO:0000256" key="2">
    <source>
        <dbReference type="ARBA" id="ARBA00023125"/>
    </source>
</evidence>
<dbReference type="PROSITE" id="PS51078">
    <property type="entry name" value="ICLR_ED"/>
    <property type="match status" value="1"/>
</dbReference>
<dbReference type="FunFam" id="1.10.10.10:FF:000056">
    <property type="entry name" value="IclR family transcriptional regulator"/>
    <property type="match status" value="1"/>
</dbReference>
<dbReference type="GO" id="GO:0003677">
    <property type="term" value="F:DNA binding"/>
    <property type="evidence" value="ECO:0007669"/>
    <property type="project" value="UniProtKB-KW"/>
</dbReference>
<name>A0A7C1G3K0_THERO</name>
<keyword evidence="2" id="KW-0238">DNA-binding</keyword>
<gene>
    <name evidence="4" type="ORF">ENP47_08760</name>
</gene>
<dbReference type="InterPro" id="IPR005471">
    <property type="entry name" value="Tscrpt_reg_IclR_N"/>
</dbReference>
<dbReference type="SUPFAM" id="SSF46785">
    <property type="entry name" value="Winged helix' DNA-binding domain"/>
    <property type="match status" value="1"/>
</dbReference>
<dbReference type="InterPro" id="IPR036390">
    <property type="entry name" value="WH_DNA-bd_sf"/>
</dbReference>
<dbReference type="SUPFAM" id="SSF55781">
    <property type="entry name" value="GAF domain-like"/>
    <property type="match status" value="1"/>
</dbReference>